<keyword evidence="1" id="KW-0812">Transmembrane</keyword>
<comment type="caution">
    <text evidence="2">The sequence shown here is derived from an EMBL/GenBank/DDBJ whole genome shotgun (WGS) entry which is preliminary data.</text>
</comment>
<evidence type="ECO:0000313" key="3">
    <source>
        <dbReference type="Proteomes" id="UP001499979"/>
    </source>
</evidence>
<name>A0ABN1UAY3_9ACTN</name>
<dbReference type="RefSeq" id="WP_343905439.1">
    <property type="nucleotide sequence ID" value="NZ_BAAAJE010000002.1"/>
</dbReference>
<sequence length="129" mass="13253">MSVRTRSNPAPLLVAASLVAVEGLLLLGYAVLELASFSADRAAVALTTALFFAAYGLLLLAAAWAVTRGRSWARSPIVLAQLIQLGVAWSFRGGETTAVAVALAVVALVVLVGILLPSSIDALGEHDQG</sequence>
<keyword evidence="1" id="KW-0472">Membrane</keyword>
<proteinExistence type="predicted"/>
<evidence type="ECO:0000313" key="2">
    <source>
        <dbReference type="EMBL" id="GAA1128713.1"/>
    </source>
</evidence>
<dbReference type="Proteomes" id="UP001499979">
    <property type="component" value="Unassembled WGS sequence"/>
</dbReference>
<organism evidence="2 3">
    <name type="scientific">Nocardioides aquiterrae</name>
    <dbReference type="NCBI Taxonomy" id="203799"/>
    <lineage>
        <taxon>Bacteria</taxon>
        <taxon>Bacillati</taxon>
        <taxon>Actinomycetota</taxon>
        <taxon>Actinomycetes</taxon>
        <taxon>Propionibacteriales</taxon>
        <taxon>Nocardioidaceae</taxon>
        <taxon>Nocardioides</taxon>
    </lineage>
</organism>
<dbReference type="EMBL" id="BAAAJE010000002">
    <property type="protein sequence ID" value="GAA1128713.1"/>
    <property type="molecule type" value="Genomic_DNA"/>
</dbReference>
<keyword evidence="3" id="KW-1185">Reference proteome</keyword>
<gene>
    <name evidence="2" type="ORF">GCM10009606_05530</name>
</gene>
<evidence type="ECO:0000256" key="1">
    <source>
        <dbReference type="SAM" id="Phobius"/>
    </source>
</evidence>
<keyword evidence="1" id="KW-1133">Transmembrane helix</keyword>
<protein>
    <recommendedName>
        <fullName evidence="4">Integral membrane protein</fullName>
    </recommendedName>
</protein>
<feature type="transmembrane region" description="Helical" evidence="1">
    <location>
        <begin position="12"/>
        <end position="32"/>
    </location>
</feature>
<evidence type="ECO:0008006" key="4">
    <source>
        <dbReference type="Google" id="ProtNLM"/>
    </source>
</evidence>
<reference evidence="2 3" key="1">
    <citation type="journal article" date="2019" name="Int. J. Syst. Evol. Microbiol.">
        <title>The Global Catalogue of Microorganisms (GCM) 10K type strain sequencing project: providing services to taxonomists for standard genome sequencing and annotation.</title>
        <authorList>
            <consortium name="The Broad Institute Genomics Platform"/>
            <consortium name="The Broad Institute Genome Sequencing Center for Infectious Disease"/>
            <person name="Wu L."/>
            <person name="Ma J."/>
        </authorList>
    </citation>
    <scope>NUCLEOTIDE SEQUENCE [LARGE SCALE GENOMIC DNA]</scope>
    <source>
        <strain evidence="2 3">JCM 11813</strain>
    </source>
</reference>
<accession>A0ABN1UAY3</accession>
<feature type="transmembrane region" description="Helical" evidence="1">
    <location>
        <begin position="44"/>
        <end position="66"/>
    </location>
</feature>
<feature type="transmembrane region" description="Helical" evidence="1">
    <location>
        <begin position="97"/>
        <end position="116"/>
    </location>
</feature>